<reference evidence="1 2" key="1">
    <citation type="submission" date="2009-01" db="EMBL/GenBank/DDBJ databases">
        <authorList>
            <person name="Fulton L."/>
            <person name="Clifton S."/>
            <person name="Chinwalla A.T."/>
            <person name="Mitreva M."/>
            <person name="Sodergren E."/>
            <person name="Weinstock G."/>
            <person name="Clifton S."/>
            <person name="Dooling D.J."/>
            <person name="Fulton B."/>
            <person name="Minx P."/>
            <person name="Pepin K.H."/>
            <person name="Johnson M."/>
            <person name="Bhonagiri V."/>
            <person name="Nash W.E."/>
            <person name="Mardis E.R."/>
            <person name="Wilson R.K."/>
        </authorList>
    </citation>
    <scope>NUCLEOTIDE SEQUENCE [LARGE SCALE GENOMIC DNA]</scope>
    <source>
        <strain evidence="1 2">ATCC 23834</strain>
    </source>
</reference>
<organism evidence="1 2">
    <name type="scientific">Eikenella corrodens ATCC 23834</name>
    <dbReference type="NCBI Taxonomy" id="546274"/>
    <lineage>
        <taxon>Bacteria</taxon>
        <taxon>Pseudomonadati</taxon>
        <taxon>Pseudomonadota</taxon>
        <taxon>Betaproteobacteria</taxon>
        <taxon>Neisseriales</taxon>
        <taxon>Neisseriaceae</taxon>
        <taxon>Eikenella</taxon>
    </lineage>
</organism>
<comment type="caution">
    <text evidence="1">The sequence shown here is derived from an EMBL/GenBank/DDBJ whole genome shotgun (WGS) entry which is preliminary data.</text>
</comment>
<dbReference type="AlphaFoldDB" id="C0DXP2"/>
<accession>C0DXP2</accession>
<evidence type="ECO:0000313" key="1">
    <source>
        <dbReference type="EMBL" id="EEG23223.1"/>
    </source>
</evidence>
<dbReference type="HOGENOM" id="CLU_2368405_0_0_4"/>
<sequence>MRDEKRYCNLKPAGCLPCCYPVWVSQQLVFLQRPRFSSAETRPPPEISFSLYRLSGSPPFALFRTRLPLTNFLYLPANSSFGINRKNYCPLSSRC</sequence>
<gene>
    <name evidence="1" type="ORF">EIKCOROL_02153</name>
</gene>
<name>C0DXP2_EIKCO</name>
<proteinExistence type="predicted"/>
<dbReference type="EMBL" id="ACEA01000045">
    <property type="protein sequence ID" value="EEG23223.1"/>
    <property type="molecule type" value="Genomic_DNA"/>
</dbReference>
<dbReference type="Proteomes" id="UP000005837">
    <property type="component" value="Unassembled WGS sequence"/>
</dbReference>
<evidence type="ECO:0000313" key="2">
    <source>
        <dbReference type="Proteomes" id="UP000005837"/>
    </source>
</evidence>
<protein>
    <submittedName>
        <fullName evidence="1">Uncharacterized protein</fullName>
    </submittedName>
</protein>